<organism evidence="3 4">
    <name type="scientific">Apiospora arundinis</name>
    <dbReference type="NCBI Taxonomy" id="335852"/>
    <lineage>
        <taxon>Eukaryota</taxon>
        <taxon>Fungi</taxon>
        <taxon>Dikarya</taxon>
        <taxon>Ascomycota</taxon>
        <taxon>Pezizomycotina</taxon>
        <taxon>Sordariomycetes</taxon>
        <taxon>Xylariomycetidae</taxon>
        <taxon>Amphisphaeriales</taxon>
        <taxon>Apiosporaceae</taxon>
        <taxon>Apiospora</taxon>
    </lineage>
</organism>
<gene>
    <name evidence="3" type="ORF">PGQ11_005576</name>
</gene>
<keyword evidence="1" id="KW-0812">Transmembrane</keyword>
<dbReference type="PANTHER" id="PTHR12277">
    <property type="entry name" value="ALPHA/BETA HYDROLASE DOMAIN-CONTAINING PROTEIN"/>
    <property type="match status" value="1"/>
</dbReference>
<keyword evidence="4" id="KW-1185">Reference proteome</keyword>
<dbReference type="SUPFAM" id="SSF53474">
    <property type="entry name" value="alpha/beta-Hydrolases"/>
    <property type="match status" value="1"/>
</dbReference>
<sequence>MYRLLPLRSIAYAIAVPTLLYAAFVALLTIPYLQNHIIYLHSVTQTGSLDLNVPEQWGFLRNQVTPFHLRTPDGETLHAWHVLPLGLYQQHEDQLVQEPSSVLAPDVTQRLSFQLLRDDPEALLVLYFHGAGGTLGSGWRPPSYRGMSAAAPEKIHVVAIDYRGFGTSTGSPSEDGLLLDAQTLAGWAMNEVGIPPSRIVLFGQSLGTAVCISLAHSLASPNEEKEPVLFSGIVLVAPFADVATLTATYRVAKTVPLLGPVARFPWLLTWLNSYIKSKWPSKEQLAEFLRACQRIPGDGPKYDVTMIHAQDDYDIPWVHSDMLYWYGVNATSQSSITLEAFEKEKASSRVELEEGGWAVESRSSSGVLREHITKYGLHDKIMSYPVVSRAILRAFGKFS</sequence>
<protein>
    <submittedName>
        <fullName evidence="3">Abhydrolase domain-containing protein 12</fullName>
    </submittedName>
</protein>
<accession>A0ABR2JCJ0</accession>
<feature type="domain" description="AB hydrolase-1" evidence="2">
    <location>
        <begin position="125"/>
        <end position="296"/>
    </location>
</feature>
<feature type="transmembrane region" description="Helical" evidence="1">
    <location>
        <begin position="12"/>
        <end position="33"/>
    </location>
</feature>
<comment type="caution">
    <text evidence="3">The sequence shown here is derived from an EMBL/GenBank/DDBJ whole genome shotgun (WGS) entry which is preliminary data.</text>
</comment>
<name>A0ABR2JCJ0_9PEZI</name>
<dbReference type="Proteomes" id="UP001390339">
    <property type="component" value="Unassembled WGS sequence"/>
</dbReference>
<dbReference type="Gene3D" id="3.40.50.1820">
    <property type="entry name" value="alpha/beta hydrolase"/>
    <property type="match status" value="1"/>
</dbReference>
<dbReference type="PANTHER" id="PTHR12277:SF81">
    <property type="entry name" value="PROTEIN ABHD13"/>
    <property type="match status" value="1"/>
</dbReference>
<dbReference type="InterPro" id="IPR000073">
    <property type="entry name" value="AB_hydrolase_1"/>
</dbReference>
<evidence type="ECO:0000256" key="1">
    <source>
        <dbReference type="SAM" id="Phobius"/>
    </source>
</evidence>
<keyword evidence="1" id="KW-1133">Transmembrane helix</keyword>
<dbReference type="Pfam" id="PF12697">
    <property type="entry name" value="Abhydrolase_6"/>
    <property type="match status" value="1"/>
</dbReference>
<reference evidence="3 4" key="1">
    <citation type="journal article" date="2024" name="IMA Fungus">
        <title>Apiospora arundinis, a panoply of carbohydrate-active enzymes and secondary metabolites.</title>
        <authorList>
            <person name="Sorensen T."/>
            <person name="Petersen C."/>
            <person name="Muurmann A.T."/>
            <person name="Christiansen J.V."/>
            <person name="Brundto M.L."/>
            <person name="Overgaard C.K."/>
            <person name="Boysen A.T."/>
            <person name="Wollenberg R.D."/>
            <person name="Larsen T.O."/>
            <person name="Sorensen J.L."/>
            <person name="Nielsen K.L."/>
            <person name="Sondergaard T.E."/>
        </authorList>
    </citation>
    <scope>NUCLEOTIDE SEQUENCE [LARGE SCALE GENOMIC DNA]</scope>
    <source>
        <strain evidence="3 4">AAU 773</strain>
    </source>
</reference>
<dbReference type="InterPro" id="IPR029058">
    <property type="entry name" value="AB_hydrolase_fold"/>
</dbReference>
<evidence type="ECO:0000259" key="2">
    <source>
        <dbReference type="Pfam" id="PF12697"/>
    </source>
</evidence>
<keyword evidence="1" id="KW-0472">Membrane</keyword>
<evidence type="ECO:0000313" key="4">
    <source>
        <dbReference type="Proteomes" id="UP001390339"/>
    </source>
</evidence>
<evidence type="ECO:0000313" key="3">
    <source>
        <dbReference type="EMBL" id="KAK8875062.1"/>
    </source>
</evidence>
<dbReference type="EMBL" id="JAPCWZ010000003">
    <property type="protein sequence ID" value="KAK8875062.1"/>
    <property type="molecule type" value="Genomic_DNA"/>
</dbReference>
<proteinExistence type="predicted"/>